<name>A0A1C6YWE5_HAFAL</name>
<evidence type="ECO:0000313" key="2">
    <source>
        <dbReference type="EMBL" id="SCM51160.1"/>
    </source>
</evidence>
<feature type="chain" id="PRO_5008751677" evidence="1">
    <location>
        <begin position="27"/>
        <end position="261"/>
    </location>
</feature>
<keyword evidence="1" id="KW-0732">Signal</keyword>
<dbReference type="AlphaFoldDB" id="A0A1C6YWE5"/>
<evidence type="ECO:0000313" key="3">
    <source>
        <dbReference type="Proteomes" id="UP000094844"/>
    </source>
</evidence>
<gene>
    <name evidence="2" type="ORF">BN1044_00615</name>
</gene>
<protein>
    <submittedName>
        <fullName evidence="2">Uncharacterized protein</fullName>
    </submittedName>
</protein>
<feature type="signal peptide" evidence="1">
    <location>
        <begin position="1"/>
        <end position="26"/>
    </location>
</feature>
<dbReference type="Proteomes" id="UP000094844">
    <property type="component" value="Unassembled WGS sequence"/>
</dbReference>
<organism evidence="2 3">
    <name type="scientific">Hafnia alvei</name>
    <dbReference type="NCBI Taxonomy" id="569"/>
    <lineage>
        <taxon>Bacteria</taxon>
        <taxon>Pseudomonadati</taxon>
        <taxon>Pseudomonadota</taxon>
        <taxon>Gammaproteobacteria</taxon>
        <taxon>Enterobacterales</taxon>
        <taxon>Hafniaceae</taxon>
        <taxon>Hafnia</taxon>
    </lineage>
</organism>
<reference evidence="2 3" key="1">
    <citation type="submission" date="2016-09" db="EMBL/GenBank/DDBJ databases">
        <authorList>
            <person name="Capua I."/>
            <person name="De Benedictis P."/>
            <person name="Joannis T."/>
            <person name="Lombin L.H."/>
            <person name="Cattoli G."/>
        </authorList>
    </citation>
    <scope>NUCLEOTIDE SEQUENCE [LARGE SCALE GENOMIC DNA]</scope>
    <source>
        <strain evidence="2 3">GB001</strain>
    </source>
</reference>
<proteinExistence type="predicted"/>
<evidence type="ECO:0000256" key="1">
    <source>
        <dbReference type="SAM" id="SignalP"/>
    </source>
</evidence>
<dbReference type="EMBL" id="FMIQ01000006">
    <property type="protein sequence ID" value="SCM51160.1"/>
    <property type="molecule type" value="Genomic_DNA"/>
</dbReference>
<accession>A0A1C6YWE5</accession>
<sequence length="261" mass="29417">MMVKDDKLKRFLILAGAMMVTPMAMADCQEQLKSISHELYGSRAVDDDSLSVCKVWPYSPDKTIMVMLINQPENKSLDESLFDYDVDVVVTDTQSGKILARNYHPRAITNDAIALSSVTIDTARYQLTPELRAFGIRFNRHGASRVNPIEYNNLNLYVLKDKALPLMVNQLTVEDLGGEWDGDCAGYFDKKIRTISILKTSTSGFADLGVHEVSVHSEATKRKDECTETEAAKKQADYTLHFNGINYSVDKKLRLFDESQF</sequence>